<evidence type="ECO:0000313" key="2">
    <source>
        <dbReference type="Proteomes" id="UP001057402"/>
    </source>
</evidence>
<comment type="caution">
    <text evidence="1">The sequence shown here is derived from an EMBL/GenBank/DDBJ whole genome shotgun (WGS) entry which is preliminary data.</text>
</comment>
<dbReference type="Proteomes" id="UP001057402">
    <property type="component" value="Chromosome 12"/>
</dbReference>
<keyword evidence="2" id="KW-1185">Reference proteome</keyword>
<sequence>MEGLIPFLYRAIVHYKNCQQQPLWLCESPSVAYMKLPGGDSGRIFWSEYNFSMSPSRTGTSGRNDDDGIAKEAATTQVIVASGARSPARRRAVG</sequence>
<dbReference type="EMBL" id="CM042891">
    <property type="protein sequence ID" value="KAI4302686.1"/>
    <property type="molecule type" value="Genomic_DNA"/>
</dbReference>
<reference evidence="2" key="1">
    <citation type="journal article" date="2023" name="Front. Plant Sci.">
        <title>Chromosomal-level genome assembly of Melastoma candidum provides insights into trichome evolution.</title>
        <authorList>
            <person name="Zhong Y."/>
            <person name="Wu W."/>
            <person name="Sun C."/>
            <person name="Zou P."/>
            <person name="Liu Y."/>
            <person name="Dai S."/>
            <person name="Zhou R."/>
        </authorList>
    </citation>
    <scope>NUCLEOTIDE SEQUENCE [LARGE SCALE GENOMIC DNA]</scope>
</reference>
<gene>
    <name evidence="1" type="ORF">MLD38_038405</name>
</gene>
<organism evidence="1 2">
    <name type="scientific">Melastoma candidum</name>
    <dbReference type="NCBI Taxonomy" id="119954"/>
    <lineage>
        <taxon>Eukaryota</taxon>
        <taxon>Viridiplantae</taxon>
        <taxon>Streptophyta</taxon>
        <taxon>Embryophyta</taxon>
        <taxon>Tracheophyta</taxon>
        <taxon>Spermatophyta</taxon>
        <taxon>Magnoliopsida</taxon>
        <taxon>eudicotyledons</taxon>
        <taxon>Gunneridae</taxon>
        <taxon>Pentapetalae</taxon>
        <taxon>rosids</taxon>
        <taxon>malvids</taxon>
        <taxon>Myrtales</taxon>
        <taxon>Melastomataceae</taxon>
        <taxon>Melastomatoideae</taxon>
        <taxon>Melastomateae</taxon>
        <taxon>Melastoma</taxon>
    </lineage>
</organism>
<proteinExistence type="predicted"/>
<accession>A0ACB9KZT8</accession>
<evidence type="ECO:0000313" key="1">
    <source>
        <dbReference type="EMBL" id="KAI4302686.1"/>
    </source>
</evidence>
<name>A0ACB9KZT8_9MYRT</name>
<protein>
    <submittedName>
        <fullName evidence="1">Uncharacterized protein</fullName>
    </submittedName>
</protein>